<organism evidence="1">
    <name type="scientific">mine drainage metagenome</name>
    <dbReference type="NCBI Taxonomy" id="410659"/>
    <lineage>
        <taxon>unclassified sequences</taxon>
        <taxon>metagenomes</taxon>
        <taxon>ecological metagenomes</taxon>
    </lineage>
</organism>
<feature type="non-terminal residue" evidence="1">
    <location>
        <position position="60"/>
    </location>
</feature>
<dbReference type="InterPro" id="IPR010921">
    <property type="entry name" value="Trp_repressor/repl_initiator"/>
</dbReference>
<dbReference type="Pfam" id="PF01527">
    <property type="entry name" value="HTH_Tnp_1"/>
    <property type="match status" value="1"/>
</dbReference>
<reference evidence="1" key="2">
    <citation type="journal article" date="2014" name="ISME J.">
        <title>Microbial stratification in low pH oxic and suboxic macroscopic growths along an acid mine drainage.</title>
        <authorList>
            <person name="Mendez-Garcia C."/>
            <person name="Mesa V."/>
            <person name="Sprenger R.R."/>
            <person name="Richter M."/>
            <person name="Diez M.S."/>
            <person name="Solano J."/>
            <person name="Bargiela R."/>
            <person name="Golyshina O.V."/>
            <person name="Manteca A."/>
            <person name="Ramos J.L."/>
            <person name="Gallego J.R."/>
            <person name="Llorente I."/>
            <person name="Martins Dos Santos V.A."/>
            <person name="Jensen O.N."/>
            <person name="Pelaez A.I."/>
            <person name="Sanchez J."/>
            <person name="Ferrer M."/>
        </authorList>
    </citation>
    <scope>NUCLEOTIDE SEQUENCE</scope>
</reference>
<gene>
    <name evidence="1" type="ORF">B1B_08940</name>
</gene>
<dbReference type="Gene3D" id="1.10.10.10">
    <property type="entry name" value="Winged helix-like DNA-binding domain superfamily/Winged helix DNA-binding domain"/>
    <property type="match status" value="1"/>
</dbReference>
<name>T1AJU8_9ZZZZ</name>
<dbReference type="InterPro" id="IPR002514">
    <property type="entry name" value="Transposase_8"/>
</dbReference>
<dbReference type="GO" id="GO:0004803">
    <property type="term" value="F:transposase activity"/>
    <property type="evidence" value="ECO:0007669"/>
    <property type="project" value="InterPro"/>
</dbReference>
<dbReference type="EMBL" id="AUZY01005867">
    <property type="protein sequence ID" value="EQD56808.1"/>
    <property type="molecule type" value="Genomic_DNA"/>
</dbReference>
<reference evidence="1" key="1">
    <citation type="submission" date="2013-08" db="EMBL/GenBank/DDBJ databases">
        <authorList>
            <person name="Mendez C."/>
            <person name="Richter M."/>
            <person name="Ferrer M."/>
            <person name="Sanchez J."/>
        </authorList>
    </citation>
    <scope>NUCLEOTIDE SEQUENCE</scope>
</reference>
<proteinExistence type="predicted"/>
<accession>T1AJU8</accession>
<dbReference type="SUPFAM" id="SSF48295">
    <property type="entry name" value="TrpR-like"/>
    <property type="match status" value="1"/>
</dbReference>
<comment type="caution">
    <text evidence="1">The sequence shown here is derived from an EMBL/GenBank/DDBJ whole genome shotgun (WGS) entry which is preliminary data.</text>
</comment>
<dbReference type="InterPro" id="IPR036388">
    <property type="entry name" value="WH-like_DNA-bd_sf"/>
</dbReference>
<dbReference type="GO" id="GO:0043565">
    <property type="term" value="F:sequence-specific DNA binding"/>
    <property type="evidence" value="ECO:0007669"/>
    <property type="project" value="InterPro"/>
</dbReference>
<dbReference type="AlphaFoldDB" id="T1AJU8"/>
<dbReference type="GO" id="GO:0006313">
    <property type="term" value="P:DNA transposition"/>
    <property type="evidence" value="ECO:0007669"/>
    <property type="project" value="InterPro"/>
</dbReference>
<evidence type="ECO:0000313" key="1">
    <source>
        <dbReference type="EMBL" id="EQD56808.1"/>
    </source>
</evidence>
<protein>
    <submittedName>
        <fullName evidence="1">Transposase IS3/IS911</fullName>
    </submittedName>
</protein>
<sequence>MTEIRRVYKSGEKLKIVLEGLSGTIQVSDLCRKYGIGTARFYAWKEKLHKSAGNIFDDRG</sequence>